<protein>
    <submittedName>
        <fullName evidence="1">Uncharacterized protein</fullName>
    </submittedName>
</protein>
<organism evidence="1 2">
    <name type="scientific">Actinomadura physcomitrii</name>
    <dbReference type="NCBI Taxonomy" id="2650748"/>
    <lineage>
        <taxon>Bacteria</taxon>
        <taxon>Bacillati</taxon>
        <taxon>Actinomycetota</taxon>
        <taxon>Actinomycetes</taxon>
        <taxon>Streptosporangiales</taxon>
        <taxon>Thermomonosporaceae</taxon>
        <taxon>Actinomadura</taxon>
    </lineage>
</organism>
<comment type="caution">
    <text evidence="1">The sequence shown here is derived from an EMBL/GenBank/DDBJ whole genome shotgun (WGS) entry which is preliminary data.</text>
</comment>
<dbReference type="RefSeq" id="WP_151597778.1">
    <property type="nucleotide sequence ID" value="NZ_WBMS02000035.1"/>
</dbReference>
<sequence length="100" mass="11167">MPMLATTEAEIALGHLERLTEELRSRGWTVELAPPSDRWPSALVANPEMRMFNENVIAVQERSDGSWSYFYSWGERIAPCTDPSAAAAMLGRVLATRRDG</sequence>
<proteinExistence type="predicted"/>
<dbReference type="EMBL" id="WBMS02000035">
    <property type="protein sequence ID" value="MWA05284.1"/>
    <property type="molecule type" value="Genomic_DNA"/>
</dbReference>
<gene>
    <name evidence="1" type="ORF">F8568_033965</name>
</gene>
<keyword evidence="2" id="KW-1185">Reference proteome</keyword>
<evidence type="ECO:0000313" key="1">
    <source>
        <dbReference type="EMBL" id="MWA05284.1"/>
    </source>
</evidence>
<dbReference type="Proteomes" id="UP000462055">
    <property type="component" value="Unassembled WGS sequence"/>
</dbReference>
<accession>A0A6I4MMD9</accession>
<reference evidence="1" key="1">
    <citation type="submission" date="2019-12" db="EMBL/GenBank/DDBJ databases">
        <title>Actinomadura physcomitrii sp. nov., a novel actinomycete isolated from moss [Physcomitrium sphaericum (Ludw) Fuernr].</title>
        <authorList>
            <person name="Zhuang X."/>
        </authorList>
    </citation>
    <scope>NUCLEOTIDE SEQUENCE [LARGE SCALE GENOMIC DNA]</scope>
    <source>
        <strain evidence="1">LD22</strain>
    </source>
</reference>
<dbReference type="AlphaFoldDB" id="A0A6I4MMD9"/>
<evidence type="ECO:0000313" key="2">
    <source>
        <dbReference type="Proteomes" id="UP000462055"/>
    </source>
</evidence>
<name>A0A6I4MMD9_9ACTN</name>